<keyword evidence="3" id="KW-1185">Reference proteome</keyword>
<name>U4LB62_PYROM</name>
<accession>U4LB62</accession>
<feature type="signal peptide" evidence="1">
    <location>
        <begin position="1"/>
        <end position="17"/>
    </location>
</feature>
<evidence type="ECO:0000313" key="3">
    <source>
        <dbReference type="Proteomes" id="UP000018144"/>
    </source>
</evidence>
<gene>
    <name evidence="2" type="ORF">PCON_03075</name>
</gene>
<protein>
    <submittedName>
        <fullName evidence="2">Uncharacterized protein</fullName>
    </submittedName>
</protein>
<feature type="chain" id="PRO_5004651286" evidence="1">
    <location>
        <begin position="18"/>
        <end position="71"/>
    </location>
</feature>
<evidence type="ECO:0000256" key="1">
    <source>
        <dbReference type="SAM" id="SignalP"/>
    </source>
</evidence>
<organism evidence="2 3">
    <name type="scientific">Pyronema omphalodes (strain CBS 100304)</name>
    <name type="common">Pyronema confluens</name>
    <dbReference type="NCBI Taxonomy" id="1076935"/>
    <lineage>
        <taxon>Eukaryota</taxon>
        <taxon>Fungi</taxon>
        <taxon>Dikarya</taxon>
        <taxon>Ascomycota</taxon>
        <taxon>Pezizomycotina</taxon>
        <taxon>Pezizomycetes</taxon>
        <taxon>Pezizales</taxon>
        <taxon>Pyronemataceae</taxon>
        <taxon>Pyronema</taxon>
    </lineage>
</organism>
<dbReference type="Proteomes" id="UP000018144">
    <property type="component" value="Unassembled WGS sequence"/>
</dbReference>
<evidence type="ECO:0000313" key="2">
    <source>
        <dbReference type="EMBL" id="CCX16432.1"/>
    </source>
</evidence>
<proteinExistence type="predicted"/>
<keyword evidence="1" id="KW-0732">Signal</keyword>
<sequence>MKLSLISLLSALATSKAVPLGPACEKTDRLCLYYCVRKDFRIPCERKFPEFIVCYDLDTRYDDKCIPFCNR</sequence>
<reference evidence="2 3" key="1">
    <citation type="journal article" date="2013" name="PLoS Genet.">
        <title>The genome and development-dependent transcriptomes of Pyronema confluens: a window into fungal evolution.</title>
        <authorList>
            <person name="Traeger S."/>
            <person name="Altegoer F."/>
            <person name="Freitag M."/>
            <person name="Gabaldon T."/>
            <person name="Kempken F."/>
            <person name="Kumar A."/>
            <person name="Marcet-Houben M."/>
            <person name="Poggeler S."/>
            <person name="Stajich J.E."/>
            <person name="Nowrousian M."/>
        </authorList>
    </citation>
    <scope>NUCLEOTIDE SEQUENCE [LARGE SCALE GENOMIC DNA]</scope>
    <source>
        <strain evidence="3">CBS 100304</strain>
        <tissue evidence="2">Vegetative mycelium</tissue>
    </source>
</reference>
<dbReference type="EMBL" id="HF936415">
    <property type="protein sequence ID" value="CCX16432.1"/>
    <property type="molecule type" value="Genomic_DNA"/>
</dbReference>
<dbReference type="AlphaFoldDB" id="U4LB62"/>